<dbReference type="Proteomes" id="UP001199424">
    <property type="component" value="Unassembled WGS sequence"/>
</dbReference>
<dbReference type="RefSeq" id="WP_308449984.1">
    <property type="nucleotide sequence ID" value="NZ_JAJEQC010000017.1"/>
</dbReference>
<evidence type="ECO:0000313" key="1">
    <source>
        <dbReference type="EMBL" id="MCC2137845.1"/>
    </source>
</evidence>
<gene>
    <name evidence="1" type="ORF">LKD31_12645</name>
</gene>
<keyword evidence="2" id="KW-1185">Reference proteome</keyword>
<protein>
    <submittedName>
        <fullName evidence="1">Uncharacterized protein</fullName>
    </submittedName>
</protein>
<evidence type="ECO:0000313" key="2">
    <source>
        <dbReference type="Proteomes" id="UP001199424"/>
    </source>
</evidence>
<accession>A0AAE3AN59</accession>
<dbReference type="EMBL" id="JAJEQC010000017">
    <property type="protein sequence ID" value="MCC2137845.1"/>
    <property type="molecule type" value="Genomic_DNA"/>
</dbReference>
<organism evidence="1 2">
    <name type="scientific">Hominenteromicrobium mulieris</name>
    <dbReference type="NCBI Taxonomy" id="2885357"/>
    <lineage>
        <taxon>Bacteria</taxon>
        <taxon>Bacillati</taxon>
        <taxon>Bacillota</taxon>
        <taxon>Clostridia</taxon>
        <taxon>Eubacteriales</taxon>
        <taxon>Oscillospiraceae</taxon>
        <taxon>Hominenteromicrobium</taxon>
    </lineage>
</organism>
<comment type="caution">
    <text evidence="1">The sequence shown here is derived from an EMBL/GenBank/DDBJ whole genome shotgun (WGS) entry which is preliminary data.</text>
</comment>
<reference evidence="1" key="1">
    <citation type="submission" date="2021-10" db="EMBL/GenBank/DDBJ databases">
        <title>Anaerobic single-cell dispensing facilitates the cultivation of human gut bacteria.</title>
        <authorList>
            <person name="Afrizal A."/>
        </authorList>
    </citation>
    <scope>NUCLEOTIDE SEQUENCE</scope>
    <source>
        <strain evidence="1">CLA-AA-H250</strain>
    </source>
</reference>
<sequence>MYYGESEQIEIGNHSFLSICLSPETKFNENSSLLYSLLVYDANDVQHQCYEDITIYPENYSKSNPICKTIPDGYVILKVKYAGENLTPCDFEITLSK</sequence>
<proteinExistence type="predicted"/>
<name>A0AAE3AN59_9FIRM</name>
<dbReference type="AlphaFoldDB" id="A0AAE3AN59"/>